<proteinExistence type="predicted"/>
<feature type="transmembrane region" description="Helical" evidence="1">
    <location>
        <begin position="20"/>
        <end position="39"/>
    </location>
</feature>
<evidence type="ECO:0000256" key="1">
    <source>
        <dbReference type="SAM" id="Phobius"/>
    </source>
</evidence>
<organism evidence="2">
    <name type="scientific">Rhizophora mucronata</name>
    <name type="common">Asiatic mangrove</name>
    <dbReference type="NCBI Taxonomy" id="61149"/>
    <lineage>
        <taxon>Eukaryota</taxon>
        <taxon>Viridiplantae</taxon>
        <taxon>Streptophyta</taxon>
        <taxon>Embryophyta</taxon>
        <taxon>Tracheophyta</taxon>
        <taxon>Spermatophyta</taxon>
        <taxon>Magnoliopsida</taxon>
        <taxon>eudicotyledons</taxon>
        <taxon>Gunneridae</taxon>
        <taxon>Pentapetalae</taxon>
        <taxon>rosids</taxon>
        <taxon>fabids</taxon>
        <taxon>Malpighiales</taxon>
        <taxon>Rhizophoraceae</taxon>
        <taxon>Rhizophora</taxon>
    </lineage>
</organism>
<keyword evidence="1" id="KW-1133">Transmembrane helix</keyword>
<sequence>MYNCPELGSQVMNGTESTFWHYSVMFMPSPIPVISYLFIQEFVLNA</sequence>
<accession>A0A2P2PVD9</accession>
<dbReference type="EMBL" id="GGEC01078223">
    <property type="protein sequence ID" value="MBX58707.1"/>
    <property type="molecule type" value="Transcribed_RNA"/>
</dbReference>
<evidence type="ECO:0000313" key="2">
    <source>
        <dbReference type="EMBL" id="MBX58707.1"/>
    </source>
</evidence>
<keyword evidence="1" id="KW-0812">Transmembrane</keyword>
<reference evidence="2" key="1">
    <citation type="submission" date="2018-02" db="EMBL/GenBank/DDBJ databases">
        <title>Rhizophora mucronata_Transcriptome.</title>
        <authorList>
            <person name="Meera S.P."/>
            <person name="Sreeshan A."/>
            <person name="Augustine A."/>
        </authorList>
    </citation>
    <scope>NUCLEOTIDE SEQUENCE</scope>
    <source>
        <tissue evidence="2">Leaf</tissue>
    </source>
</reference>
<name>A0A2P2PVD9_RHIMU</name>
<keyword evidence="1" id="KW-0472">Membrane</keyword>
<dbReference type="AlphaFoldDB" id="A0A2P2PVD9"/>
<protein>
    <submittedName>
        <fullName evidence="2">Uncharacterized protein</fullName>
    </submittedName>
</protein>